<dbReference type="InterPro" id="IPR010499">
    <property type="entry name" value="AraC_E-bd"/>
</dbReference>
<evidence type="ECO:0000259" key="1">
    <source>
        <dbReference type="SMART" id="SM00871"/>
    </source>
</evidence>
<dbReference type="Proteomes" id="UP000304148">
    <property type="component" value="Chromosome"/>
</dbReference>
<dbReference type="SMART" id="SM00871">
    <property type="entry name" value="AraC_E_bind"/>
    <property type="match status" value="1"/>
</dbReference>
<name>A0A383R7C8_PAEAL</name>
<accession>A0A383R7C8</accession>
<dbReference type="InterPro" id="IPR011256">
    <property type="entry name" value="Reg_factor_effector_dom_sf"/>
</dbReference>
<protein>
    <recommendedName>
        <fullName evidence="1">AraC effector-binding domain-containing protein</fullName>
    </recommendedName>
</protein>
<dbReference type="Gene3D" id="3.20.80.10">
    <property type="entry name" value="Regulatory factor, effector binding domain"/>
    <property type="match status" value="1"/>
</dbReference>
<dbReference type="InterPro" id="IPR029442">
    <property type="entry name" value="GyrI-like"/>
</dbReference>
<dbReference type="AlphaFoldDB" id="A0A383R7C8"/>
<evidence type="ECO:0000313" key="3">
    <source>
        <dbReference type="Proteomes" id="UP000304148"/>
    </source>
</evidence>
<proteinExistence type="predicted"/>
<dbReference type="SUPFAM" id="SSF55136">
    <property type="entry name" value="Probable bacterial effector-binding domain"/>
    <property type="match status" value="1"/>
</dbReference>
<dbReference type="EMBL" id="LS992241">
    <property type="protein sequence ID" value="SYX82995.1"/>
    <property type="molecule type" value="Genomic_DNA"/>
</dbReference>
<evidence type="ECO:0000313" key="2">
    <source>
        <dbReference type="EMBL" id="SYX82995.1"/>
    </source>
</evidence>
<dbReference type="Pfam" id="PF06445">
    <property type="entry name" value="GyrI-like"/>
    <property type="match status" value="1"/>
</dbReference>
<sequence length="158" mass="18579">MQATVVTLQAMQLVGYQVEATIEEFESGLGRRTYQKLVTQKDEIQYRNNDDVLMVQIYPEKSDFDPLKDRFIQIFGYEVASLGTIPPQMISHNIPESKYVTCTHYGLESELSRTYEFLYGEWMRETGNAARFYDFEKWDERYKPNSQDNEIDIFIALV</sequence>
<dbReference type="RefSeq" id="WP_138185159.1">
    <property type="nucleotide sequence ID" value="NZ_LS992241.1"/>
</dbReference>
<feature type="domain" description="AraC effector-binding" evidence="1">
    <location>
        <begin position="1"/>
        <end position="158"/>
    </location>
</feature>
<reference evidence="3" key="1">
    <citation type="submission" date="2018-08" db="EMBL/GenBank/DDBJ databases">
        <authorList>
            <person name="Chevrot R."/>
        </authorList>
    </citation>
    <scope>NUCLEOTIDE SEQUENCE [LARGE SCALE GENOMIC DNA]</scope>
</reference>
<gene>
    <name evidence="2" type="ORF">PBLR_11417</name>
</gene>
<organism evidence="2 3">
    <name type="scientific">Paenibacillus alvei</name>
    <name type="common">Bacillus alvei</name>
    <dbReference type="NCBI Taxonomy" id="44250"/>
    <lineage>
        <taxon>Bacteria</taxon>
        <taxon>Bacillati</taxon>
        <taxon>Bacillota</taxon>
        <taxon>Bacilli</taxon>
        <taxon>Bacillales</taxon>
        <taxon>Paenibacillaceae</taxon>
        <taxon>Paenibacillus</taxon>
    </lineage>
</organism>